<dbReference type="RefSeq" id="WP_146572842.1">
    <property type="nucleotide sequence ID" value="NZ_CP042306.1"/>
</dbReference>
<accession>A0A5B8LKW9</accession>
<reference evidence="2 3" key="1">
    <citation type="submission" date="2019-07" db="EMBL/GenBank/DDBJ databases">
        <title>Full genome sequence of Sphingomonas sp. 4R-6-7(HKS19).</title>
        <authorList>
            <person name="Im W.-T."/>
        </authorList>
    </citation>
    <scope>NUCLEOTIDE SEQUENCE [LARGE SCALE GENOMIC DNA]</scope>
    <source>
        <strain evidence="2 3">HKS19</strain>
    </source>
</reference>
<dbReference type="InterPro" id="IPR046883">
    <property type="entry name" value="T6SS_FHA_C"/>
</dbReference>
<dbReference type="Pfam" id="PF20232">
    <property type="entry name" value="T6SS_FHA_C"/>
    <property type="match status" value="1"/>
</dbReference>
<gene>
    <name evidence="2" type="ORF">FPZ24_13565</name>
</gene>
<dbReference type="CDD" id="cd00060">
    <property type="entry name" value="FHA"/>
    <property type="match status" value="1"/>
</dbReference>
<dbReference type="Pfam" id="PF00498">
    <property type="entry name" value="FHA"/>
    <property type="match status" value="1"/>
</dbReference>
<keyword evidence="3" id="KW-1185">Reference proteome</keyword>
<dbReference type="PROSITE" id="PS50006">
    <property type="entry name" value="FHA_DOMAIN"/>
    <property type="match status" value="1"/>
</dbReference>
<dbReference type="InterPro" id="IPR000253">
    <property type="entry name" value="FHA_dom"/>
</dbReference>
<dbReference type="Gene3D" id="2.60.200.20">
    <property type="match status" value="1"/>
</dbReference>
<evidence type="ECO:0000259" key="1">
    <source>
        <dbReference type="PROSITE" id="PS50006"/>
    </source>
</evidence>
<dbReference type="Proteomes" id="UP000315673">
    <property type="component" value="Chromosome"/>
</dbReference>
<dbReference type="EMBL" id="CP042306">
    <property type="protein sequence ID" value="QDZ08375.1"/>
    <property type="molecule type" value="Genomic_DNA"/>
</dbReference>
<dbReference type="SUPFAM" id="SSF49879">
    <property type="entry name" value="SMAD/FHA domain"/>
    <property type="match status" value="1"/>
</dbReference>
<feature type="domain" description="FHA" evidence="1">
    <location>
        <begin position="26"/>
        <end position="76"/>
    </location>
</feature>
<protein>
    <submittedName>
        <fullName evidence="2">FHA domain-containing protein</fullName>
    </submittedName>
</protein>
<dbReference type="InterPro" id="IPR008984">
    <property type="entry name" value="SMAD_FHA_dom_sf"/>
</dbReference>
<sequence length="337" mass="35880">MFMLQLFDTANEVQPIDARLLRDGLMRIGRDSAADWSIADPDCELSRAHCELAVAEGGLTLRALGANGVFDDATGTRFPDAVEVAMPIPSTLRFGRFRLKASRAPHGDEPVDPARTMVMTPPLGHSTAVPDDWSDACVILPSANGSLLEAFCEGAGLDASLLSSEDPAEIMRRAGAVYRQMVLGIGDLMAERDRARGQYKLSRTTIGGANNNPFKWAPTQRLAIDLLLAGSGSFLSGPAALQASFRDIKRHLIATFAGLHGSLRAAIGSFDPKSLDAAIEPRVSLLKSRGALQAEEIVIRHADLTKQLADGEGGSLERAFVTAYDAAEAQANASIAQ</sequence>
<dbReference type="AlphaFoldDB" id="A0A5B8LKW9"/>
<evidence type="ECO:0000313" key="3">
    <source>
        <dbReference type="Proteomes" id="UP000315673"/>
    </source>
</evidence>
<proteinExistence type="predicted"/>
<dbReference type="OrthoDB" id="273564at2"/>
<evidence type="ECO:0000313" key="2">
    <source>
        <dbReference type="EMBL" id="QDZ08375.1"/>
    </source>
</evidence>
<organism evidence="2 3">
    <name type="scientific">Sphingomonas panacisoli</name>
    <dbReference type="NCBI Taxonomy" id="1813879"/>
    <lineage>
        <taxon>Bacteria</taxon>
        <taxon>Pseudomonadati</taxon>
        <taxon>Pseudomonadota</taxon>
        <taxon>Alphaproteobacteria</taxon>
        <taxon>Sphingomonadales</taxon>
        <taxon>Sphingomonadaceae</taxon>
        <taxon>Sphingomonas</taxon>
    </lineage>
</organism>
<dbReference type="KEGG" id="spai:FPZ24_13565"/>
<name>A0A5B8LKW9_9SPHN</name>